<reference evidence="9" key="1">
    <citation type="submission" date="2022-09" db="EMBL/GenBank/DDBJ databases">
        <title>Novel Mycoplasma species identified in domestic and wild animals.</title>
        <authorList>
            <person name="Volokhov D.V."/>
            <person name="Furtak V.A."/>
            <person name="Zagorodnyaya T.A."/>
        </authorList>
    </citation>
    <scope>NUCLEOTIDE SEQUENCE</scope>
    <source>
        <strain evidence="9">Oakley</strain>
    </source>
</reference>
<evidence type="ECO:0000259" key="8">
    <source>
        <dbReference type="PROSITE" id="PS50928"/>
    </source>
</evidence>
<dbReference type="RefSeq" id="WP_263607445.1">
    <property type="nucleotide sequence ID" value="NZ_JAOVQM010000001.1"/>
</dbReference>
<evidence type="ECO:0000256" key="1">
    <source>
        <dbReference type="ARBA" id="ARBA00004651"/>
    </source>
</evidence>
<feature type="transmembrane region" description="Helical" evidence="7">
    <location>
        <begin position="331"/>
        <end position="350"/>
    </location>
</feature>
<organism evidence="9 10">
    <name type="scientific">Paracholeplasma manati</name>
    <dbReference type="NCBI Taxonomy" id="591373"/>
    <lineage>
        <taxon>Bacteria</taxon>
        <taxon>Bacillati</taxon>
        <taxon>Mycoplasmatota</taxon>
        <taxon>Mollicutes</taxon>
        <taxon>Acholeplasmatales</taxon>
        <taxon>Acholeplasmataceae</taxon>
        <taxon>Paracholeplasma</taxon>
    </lineage>
</organism>
<evidence type="ECO:0000256" key="6">
    <source>
        <dbReference type="ARBA" id="ARBA00023136"/>
    </source>
</evidence>
<feature type="transmembrane region" description="Helical" evidence="7">
    <location>
        <begin position="125"/>
        <end position="146"/>
    </location>
</feature>
<dbReference type="PANTHER" id="PTHR43744:SF6">
    <property type="entry name" value="ABC TRANSPORTER PERMEASE PROTEIN YESQ-RELATED"/>
    <property type="match status" value="1"/>
</dbReference>
<comment type="subcellular location">
    <subcellularLocation>
        <location evidence="1 7">Cell membrane</location>
        <topology evidence="1 7">Multi-pass membrane protein</topology>
    </subcellularLocation>
</comment>
<evidence type="ECO:0000256" key="5">
    <source>
        <dbReference type="ARBA" id="ARBA00022989"/>
    </source>
</evidence>
<feature type="transmembrane region" description="Helical" evidence="7">
    <location>
        <begin position="153"/>
        <end position="171"/>
    </location>
</feature>
<feature type="transmembrane region" description="Helical" evidence="7">
    <location>
        <begin position="35"/>
        <end position="53"/>
    </location>
</feature>
<evidence type="ECO:0000256" key="7">
    <source>
        <dbReference type="RuleBase" id="RU363032"/>
    </source>
</evidence>
<name>A0ABT2Y4A5_9MOLU</name>
<evidence type="ECO:0000313" key="10">
    <source>
        <dbReference type="Proteomes" id="UP001177160"/>
    </source>
</evidence>
<keyword evidence="4 7" id="KW-0812">Transmembrane</keyword>
<evidence type="ECO:0000256" key="4">
    <source>
        <dbReference type="ARBA" id="ARBA00022692"/>
    </source>
</evidence>
<dbReference type="PANTHER" id="PTHR43744">
    <property type="entry name" value="ABC TRANSPORTER PERMEASE PROTEIN MG189-RELATED-RELATED"/>
    <property type="match status" value="1"/>
</dbReference>
<dbReference type="SUPFAM" id="SSF161098">
    <property type="entry name" value="MetI-like"/>
    <property type="match status" value="1"/>
</dbReference>
<accession>A0ABT2Y4A5</accession>
<feature type="transmembrane region" description="Helical" evidence="7">
    <location>
        <begin position="214"/>
        <end position="236"/>
    </location>
</feature>
<feature type="domain" description="ABC transmembrane type-1" evidence="8">
    <location>
        <begin position="118"/>
        <end position="350"/>
    </location>
</feature>
<protein>
    <submittedName>
        <fullName evidence="9">Carbohydrate ABC transporter permease</fullName>
    </submittedName>
</protein>
<feature type="transmembrane region" description="Helical" evidence="7">
    <location>
        <begin position="257"/>
        <end position="280"/>
    </location>
</feature>
<keyword evidence="6 7" id="KW-0472">Membrane</keyword>
<dbReference type="Pfam" id="PF00528">
    <property type="entry name" value="BPD_transp_1"/>
    <property type="match status" value="1"/>
</dbReference>
<sequence>MEKIKRLDIKSYLNPHKLKKVFLGLGESSGILKKLIIYILLIGMSYVFLYPLIKMVSMSFMAFEDLVDPEVTWIPNHLNLNNFKVANFVLEIFPPSWTASGLTVGERLMGTFKDPGNLFKSLRNVGVLAFVQTVVSAMTGFAFARFNFKFKKFWFFMVIVTFVIPLPMVTMPRMQILSFIQDNLWVPVYDSLFAGNFLGDIFNRLIFNTLIPQIFFAIFGQGINSAILVLIFFNFFKMIPRSLDEAARIDGATSLQVFYQIYVKLVIPIVTVVFLFAFIWNWNDSYSAQVYFSTGNPLIISRLALFDSDFASMSGGGVGGQMSEALLNEGYKTAATFLSILPLLIIYMFAQKKFIEGIERTGITGE</sequence>
<comment type="similarity">
    <text evidence="7">Belongs to the binding-protein-dependent transport system permease family.</text>
</comment>
<keyword evidence="10" id="KW-1185">Reference proteome</keyword>
<proteinExistence type="inferred from homology"/>
<dbReference type="InterPro" id="IPR000515">
    <property type="entry name" value="MetI-like"/>
</dbReference>
<evidence type="ECO:0000256" key="2">
    <source>
        <dbReference type="ARBA" id="ARBA00022448"/>
    </source>
</evidence>
<evidence type="ECO:0000313" key="9">
    <source>
        <dbReference type="EMBL" id="MCV2231332.1"/>
    </source>
</evidence>
<dbReference type="CDD" id="cd06261">
    <property type="entry name" value="TM_PBP2"/>
    <property type="match status" value="1"/>
</dbReference>
<evidence type="ECO:0000256" key="3">
    <source>
        <dbReference type="ARBA" id="ARBA00022475"/>
    </source>
</evidence>
<keyword evidence="2 7" id="KW-0813">Transport</keyword>
<comment type="caution">
    <text evidence="9">The sequence shown here is derived from an EMBL/GenBank/DDBJ whole genome shotgun (WGS) entry which is preliminary data.</text>
</comment>
<keyword evidence="5 7" id="KW-1133">Transmembrane helix</keyword>
<keyword evidence="3" id="KW-1003">Cell membrane</keyword>
<dbReference type="Proteomes" id="UP001177160">
    <property type="component" value="Unassembled WGS sequence"/>
</dbReference>
<gene>
    <name evidence="9" type="ORF">N7548_00635</name>
</gene>
<dbReference type="EMBL" id="JAOVQM010000001">
    <property type="protein sequence ID" value="MCV2231332.1"/>
    <property type="molecule type" value="Genomic_DNA"/>
</dbReference>
<dbReference type="PROSITE" id="PS50928">
    <property type="entry name" value="ABC_TM1"/>
    <property type="match status" value="1"/>
</dbReference>
<dbReference type="InterPro" id="IPR035906">
    <property type="entry name" value="MetI-like_sf"/>
</dbReference>
<dbReference type="Gene3D" id="1.10.3720.10">
    <property type="entry name" value="MetI-like"/>
    <property type="match status" value="1"/>
</dbReference>